<dbReference type="InterPro" id="IPR002797">
    <property type="entry name" value="Polysacc_synth"/>
</dbReference>
<dbReference type="RefSeq" id="WP_190921400.1">
    <property type="nucleotide sequence ID" value="NZ_JACXIZ010000061.1"/>
</dbReference>
<keyword evidence="2" id="KW-1003">Cell membrane</keyword>
<keyword evidence="9" id="KW-1185">Reference proteome</keyword>
<feature type="region of interest" description="Disordered" evidence="6">
    <location>
        <begin position="1"/>
        <end position="25"/>
    </location>
</feature>
<evidence type="ECO:0000256" key="2">
    <source>
        <dbReference type="ARBA" id="ARBA00022475"/>
    </source>
</evidence>
<evidence type="ECO:0000256" key="1">
    <source>
        <dbReference type="ARBA" id="ARBA00004651"/>
    </source>
</evidence>
<feature type="transmembrane region" description="Helical" evidence="7">
    <location>
        <begin position="211"/>
        <end position="234"/>
    </location>
</feature>
<name>A0A927BYM8_9BACL</name>
<feature type="transmembrane region" description="Helical" evidence="7">
    <location>
        <begin position="186"/>
        <end position="205"/>
    </location>
</feature>
<feature type="transmembrane region" description="Helical" evidence="7">
    <location>
        <begin position="37"/>
        <end position="56"/>
    </location>
</feature>
<dbReference type="GO" id="GO:0005886">
    <property type="term" value="C:plasma membrane"/>
    <property type="evidence" value="ECO:0007669"/>
    <property type="project" value="UniProtKB-SubCell"/>
</dbReference>
<evidence type="ECO:0000313" key="9">
    <source>
        <dbReference type="Proteomes" id="UP000621560"/>
    </source>
</evidence>
<accession>A0A927BYM8</accession>
<evidence type="ECO:0000256" key="4">
    <source>
        <dbReference type="ARBA" id="ARBA00022989"/>
    </source>
</evidence>
<comment type="subcellular location">
    <subcellularLocation>
        <location evidence="1">Cell membrane</location>
        <topology evidence="1">Multi-pass membrane protein</topology>
    </subcellularLocation>
</comment>
<evidence type="ECO:0000256" key="6">
    <source>
        <dbReference type="SAM" id="MobiDB-lite"/>
    </source>
</evidence>
<dbReference type="PANTHER" id="PTHR30250">
    <property type="entry name" value="PST FAMILY PREDICTED COLANIC ACID TRANSPORTER"/>
    <property type="match status" value="1"/>
</dbReference>
<evidence type="ECO:0000313" key="8">
    <source>
        <dbReference type="EMBL" id="MBD2848301.1"/>
    </source>
</evidence>
<dbReference type="Proteomes" id="UP000621560">
    <property type="component" value="Unassembled WGS sequence"/>
</dbReference>
<dbReference type="EMBL" id="JACXIZ010000061">
    <property type="protein sequence ID" value="MBD2848301.1"/>
    <property type="molecule type" value="Genomic_DNA"/>
</dbReference>
<keyword evidence="3 7" id="KW-0812">Transmembrane</keyword>
<feature type="transmembrane region" description="Helical" evidence="7">
    <location>
        <begin position="145"/>
        <end position="165"/>
    </location>
</feature>
<feature type="transmembrane region" description="Helical" evidence="7">
    <location>
        <begin position="110"/>
        <end position="133"/>
    </location>
</feature>
<proteinExistence type="predicted"/>
<reference evidence="8" key="1">
    <citation type="submission" date="2020-09" db="EMBL/GenBank/DDBJ databases">
        <title>A novel bacterium of genus Paenibacillus, isolated from South China Sea.</title>
        <authorList>
            <person name="Huang H."/>
            <person name="Mo K."/>
            <person name="Hu Y."/>
        </authorList>
    </citation>
    <scope>NUCLEOTIDE SEQUENCE</scope>
    <source>
        <strain evidence="8">IB182496</strain>
    </source>
</reference>
<dbReference type="PANTHER" id="PTHR30250:SF29">
    <property type="entry name" value="POLYSACCHARIDE BIOSYNTHESIS PROTEIN C-TERMINAL DOMAIN-CONTAINING PROTEIN"/>
    <property type="match status" value="1"/>
</dbReference>
<dbReference type="Pfam" id="PF01943">
    <property type="entry name" value="Polysacc_synt"/>
    <property type="match status" value="1"/>
</dbReference>
<comment type="caution">
    <text evidence="8">The sequence shown here is derived from an EMBL/GenBank/DDBJ whole genome shotgun (WGS) entry which is preliminary data.</text>
</comment>
<protein>
    <submittedName>
        <fullName evidence="8">Oligosaccharide flippase family protein</fullName>
    </submittedName>
</protein>
<keyword evidence="4 7" id="KW-1133">Transmembrane helix</keyword>
<sequence>MRKKKSTSVPSVGRSARRAQVEEEDNTTDKSAWLRGALVLGAAAMVCKLLGTLQKIPLQNIAGDRVFGLYHAVYPLYQLVLFMTTAGLPVAVSILVAEQAAFGIAAQRRAATLGMLLLGVAGVAGCALLWIGADAAARLLGGADAAWAVRMAALALLFAPPMAALRGYFQGRQQMLPSALSQIAEQTVRVALLLALVLAGTAAGWSDAQLAAGAMAGSAAGAAAGGALIGLLWLRADRAGAVVAAGDG</sequence>
<evidence type="ECO:0000256" key="3">
    <source>
        <dbReference type="ARBA" id="ARBA00022692"/>
    </source>
</evidence>
<feature type="transmembrane region" description="Helical" evidence="7">
    <location>
        <begin position="76"/>
        <end position="98"/>
    </location>
</feature>
<evidence type="ECO:0000256" key="7">
    <source>
        <dbReference type="SAM" id="Phobius"/>
    </source>
</evidence>
<keyword evidence="5 7" id="KW-0472">Membrane</keyword>
<dbReference type="InterPro" id="IPR050833">
    <property type="entry name" value="Poly_Biosynth_Transport"/>
</dbReference>
<gene>
    <name evidence="8" type="ORF">IDH44_24235</name>
</gene>
<dbReference type="AlphaFoldDB" id="A0A927BYM8"/>
<evidence type="ECO:0000256" key="5">
    <source>
        <dbReference type="ARBA" id="ARBA00023136"/>
    </source>
</evidence>
<organism evidence="8 9">
    <name type="scientific">Paenibacillus sabuli</name>
    <dbReference type="NCBI Taxonomy" id="2772509"/>
    <lineage>
        <taxon>Bacteria</taxon>
        <taxon>Bacillati</taxon>
        <taxon>Bacillota</taxon>
        <taxon>Bacilli</taxon>
        <taxon>Bacillales</taxon>
        <taxon>Paenibacillaceae</taxon>
        <taxon>Paenibacillus</taxon>
    </lineage>
</organism>
<feature type="non-terminal residue" evidence="8">
    <location>
        <position position="248"/>
    </location>
</feature>